<evidence type="ECO:0000256" key="2">
    <source>
        <dbReference type="ARBA" id="ARBA00002901"/>
    </source>
</evidence>
<dbReference type="GO" id="GO:0046872">
    <property type="term" value="F:metal ion binding"/>
    <property type="evidence" value="ECO:0007669"/>
    <property type="project" value="UniProtKB-UniRule"/>
</dbReference>
<keyword evidence="14" id="KW-1185">Reference proteome</keyword>
<evidence type="ECO:0000256" key="9">
    <source>
        <dbReference type="ARBA" id="ARBA00023150"/>
    </source>
</evidence>
<keyword evidence="9 11" id="KW-0501">Molybdenum cofactor biosynthesis</keyword>
<evidence type="ECO:0000256" key="3">
    <source>
        <dbReference type="ARBA" id="ARBA00005046"/>
    </source>
</evidence>
<evidence type="ECO:0000256" key="6">
    <source>
        <dbReference type="ARBA" id="ARBA00022679"/>
    </source>
</evidence>
<keyword evidence="7 11" id="KW-0479">Metal-binding</keyword>
<dbReference type="EC" id="2.10.1.1" evidence="11"/>
<comment type="cofactor">
    <cofactor evidence="1 11">
        <name>Mg(2+)</name>
        <dbReference type="ChEBI" id="CHEBI:18420"/>
    </cofactor>
</comment>
<evidence type="ECO:0000256" key="1">
    <source>
        <dbReference type="ARBA" id="ARBA00001946"/>
    </source>
</evidence>
<evidence type="ECO:0000256" key="10">
    <source>
        <dbReference type="ARBA" id="ARBA00047317"/>
    </source>
</evidence>
<evidence type="ECO:0000256" key="4">
    <source>
        <dbReference type="ARBA" id="ARBA00010763"/>
    </source>
</evidence>
<comment type="function">
    <text evidence="2 11">Catalyzes the insertion of molybdate into adenylated molybdopterin with the concomitant release of AMP.</text>
</comment>
<evidence type="ECO:0000256" key="8">
    <source>
        <dbReference type="ARBA" id="ARBA00022842"/>
    </source>
</evidence>
<dbReference type="FunFam" id="3.40.980.10:FF:000004">
    <property type="entry name" value="Molybdopterin molybdenumtransferase"/>
    <property type="match status" value="1"/>
</dbReference>
<dbReference type="SUPFAM" id="SSF53218">
    <property type="entry name" value="Molybdenum cofactor biosynthesis proteins"/>
    <property type="match status" value="1"/>
</dbReference>
<dbReference type="PROSITE" id="PS01079">
    <property type="entry name" value="MOCF_BIOSYNTHESIS_2"/>
    <property type="match status" value="1"/>
</dbReference>
<dbReference type="Pfam" id="PF03454">
    <property type="entry name" value="MoeA_C"/>
    <property type="match status" value="1"/>
</dbReference>
<dbReference type="GO" id="GO:0006777">
    <property type="term" value="P:Mo-molybdopterin cofactor biosynthetic process"/>
    <property type="evidence" value="ECO:0007669"/>
    <property type="project" value="UniProtKB-UniRule"/>
</dbReference>
<dbReference type="InterPro" id="IPR036135">
    <property type="entry name" value="MoeA_linker/N_sf"/>
</dbReference>
<dbReference type="InterPro" id="IPR036425">
    <property type="entry name" value="MoaB/Mog-like_dom_sf"/>
</dbReference>
<keyword evidence="5 11" id="KW-0500">Molybdenum</keyword>
<proteinExistence type="inferred from homology"/>
<dbReference type="Gene3D" id="3.40.980.10">
    <property type="entry name" value="MoaB/Mog-like domain"/>
    <property type="match status" value="1"/>
</dbReference>
<dbReference type="SMART" id="SM00852">
    <property type="entry name" value="MoCF_biosynth"/>
    <property type="match status" value="1"/>
</dbReference>
<dbReference type="NCBIfam" id="TIGR00177">
    <property type="entry name" value="molyb_syn"/>
    <property type="match status" value="1"/>
</dbReference>
<dbReference type="CDD" id="cd00887">
    <property type="entry name" value="MoeA"/>
    <property type="match status" value="1"/>
</dbReference>
<evidence type="ECO:0000256" key="5">
    <source>
        <dbReference type="ARBA" id="ARBA00022505"/>
    </source>
</evidence>
<dbReference type="InterPro" id="IPR038987">
    <property type="entry name" value="MoeA-like"/>
</dbReference>
<dbReference type="UniPathway" id="UPA00344"/>
<dbReference type="NCBIfam" id="NF045515">
    <property type="entry name" value="Glp_gephyrin"/>
    <property type="match status" value="1"/>
</dbReference>
<reference evidence="13 14" key="1">
    <citation type="journal article" date="2015" name="Int. J. Syst. Evol. Microbiol.">
        <title>Halomonas salicampi sp. nov., a halotolerant and alkalitolerant bacterium isolated from a saltern soil.</title>
        <authorList>
            <person name="Lee J.C."/>
            <person name="Kim Y.S."/>
            <person name="Yun B.S."/>
            <person name="Whang K.S."/>
        </authorList>
    </citation>
    <scope>NUCLEOTIDE SEQUENCE [LARGE SCALE GENOMIC DNA]</scope>
    <source>
        <strain evidence="13 14">BH103</strain>
    </source>
</reference>
<dbReference type="AlphaFoldDB" id="A0A7Z0LP60"/>
<dbReference type="PANTHER" id="PTHR10192">
    <property type="entry name" value="MOLYBDOPTERIN BIOSYNTHESIS PROTEIN"/>
    <property type="match status" value="1"/>
</dbReference>
<dbReference type="RefSeq" id="WP_179931821.1">
    <property type="nucleotide sequence ID" value="NZ_JACCDF010000024.1"/>
</dbReference>
<evidence type="ECO:0000256" key="7">
    <source>
        <dbReference type="ARBA" id="ARBA00022723"/>
    </source>
</evidence>
<feature type="domain" description="MoaB/Mog" evidence="12">
    <location>
        <begin position="185"/>
        <end position="327"/>
    </location>
</feature>
<dbReference type="InterPro" id="IPR005111">
    <property type="entry name" value="MoeA_C_domain_IV"/>
</dbReference>
<dbReference type="SUPFAM" id="SSF63882">
    <property type="entry name" value="MoeA N-terminal region -like"/>
    <property type="match status" value="1"/>
</dbReference>
<comment type="similarity">
    <text evidence="4 11">Belongs to the MoeA family.</text>
</comment>
<dbReference type="Gene3D" id="3.90.105.10">
    <property type="entry name" value="Molybdopterin biosynthesis moea protein, domain 2"/>
    <property type="match status" value="1"/>
</dbReference>
<dbReference type="PANTHER" id="PTHR10192:SF5">
    <property type="entry name" value="GEPHYRIN"/>
    <property type="match status" value="1"/>
</dbReference>
<dbReference type="EMBL" id="JACCDF010000024">
    <property type="protein sequence ID" value="NYS62565.1"/>
    <property type="molecule type" value="Genomic_DNA"/>
</dbReference>
<dbReference type="GO" id="GO:0061599">
    <property type="term" value="F:molybdopterin molybdotransferase activity"/>
    <property type="evidence" value="ECO:0007669"/>
    <property type="project" value="UniProtKB-UniRule"/>
</dbReference>
<accession>A0A7Z0LP60</accession>
<protein>
    <recommendedName>
        <fullName evidence="11">Molybdopterin molybdenumtransferase</fullName>
        <ecNumber evidence="11">2.10.1.1</ecNumber>
    </recommendedName>
</protein>
<comment type="pathway">
    <text evidence="3 11">Cofactor biosynthesis; molybdopterin biosynthesis.</text>
</comment>
<dbReference type="Pfam" id="PF03453">
    <property type="entry name" value="MoeA_N"/>
    <property type="match status" value="1"/>
</dbReference>
<sequence length="415" mass="44064">MSGCADITSLALLDLFDARRRMIAAARPICGNEKIALSQAAGRVLVDKVLAPLDIPGIDNSAMDGYALRLNEVCEDGLPVKLRVPAGAEVLCLPAMGCARIFTGAPVPIGADAVIPQERVHLDDDERVHIDDEFAKGVNIRRRGEDTCEGDILLSAGTRLNAAAIALLASHGIGEIDVLRRLKVALVSTGNELIEPGTSRAPGQVYDSNRAMLKALLMQSSCDVLDLGVTADNATELQKTFSQARDEADLVVCTGGISVGEEDHVRPVLERFGGVSFYGVAIKPGKPFTLGYLGDSLETGIPFVGLPGNPVASLVGWQLLALPLVHGCQGRIPAELQQFPVTAGFSRQGPRGRRELLRVVLDWYSGAPIAHLAGGQGSHMLSAASQSEGYLVIEANQDVEEGHVHLYCPIAQFLD</sequence>
<organism evidence="13 14">
    <name type="scientific">Vreelandella salicampi</name>
    <dbReference type="NCBI Taxonomy" id="1449798"/>
    <lineage>
        <taxon>Bacteria</taxon>
        <taxon>Pseudomonadati</taxon>
        <taxon>Pseudomonadota</taxon>
        <taxon>Gammaproteobacteria</taxon>
        <taxon>Oceanospirillales</taxon>
        <taxon>Halomonadaceae</taxon>
        <taxon>Vreelandella</taxon>
    </lineage>
</organism>
<dbReference type="InterPro" id="IPR008284">
    <property type="entry name" value="MoCF_biosynth_CS"/>
</dbReference>
<keyword evidence="6 11" id="KW-0808">Transferase</keyword>
<evidence type="ECO:0000313" key="14">
    <source>
        <dbReference type="Proteomes" id="UP000586119"/>
    </source>
</evidence>
<evidence type="ECO:0000259" key="12">
    <source>
        <dbReference type="SMART" id="SM00852"/>
    </source>
</evidence>
<gene>
    <name evidence="13" type="ORF">HZS81_17570</name>
</gene>
<evidence type="ECO:0000256" key="11">
    <source>
        <dbReference type="RuleBase" id="RU365090"/>
    </source>
</evidence>
<dbReference type="InterPro" id="IPR005110">
    <property type="entry name" value="MoeA_linker/N"/>
</dbReference>
<comment type="caution">
    <text evidence="13">The sequence shown here is derived from an EMBL/GenBank/DDBJ whole genome shotgun (WGS) entry which is preliminary data.</text>
</comment>
<evidence type="ECO:0000313" key="13">
    <source>
        <dbReference type="EMBL" id="NYS62565.1"/>
    </source>
</evidence>
<comment type="catalytic activity">
    <reaction evidence="10">
        <text>adenylyl-molybdopterin + molybdate = Mo-molybdopterin + AMP + H(+)</text>
        <dbReference type="Rhea" id="RHEA:35047"/>
        <dbReference type="ChEBI" id="CHEBI:15378"/>
        <dbReference type="ChEBI" id="CHEBI:36264"/>
        <dbReference type="ChEBI" id="CHEBI:62727"/>
        <dbReference type="ChEBI" id="CHEBI:71302"/>
        <dbReference type="ChEBI" id="CHEBI:456215"/>
        <dbReference type="EC" id="2.10.1.1"/>
    </reaction>
</comment>
<name>A0A7Z0LP60_9GAMM</name>
<dbReference type="InterPro" id="IPR036688">
    <property type="entry name" value="MoeA_C_domain_IV_sf"/>
</dbReference>
<dbReference type="Proteomes" id="UP000586119">
    <property type="component" value="Unassembled WGS sequence"/>
</dbReference>
<dbReference type="InterPro" id="IPR001453">
    <property type="entry name" value="MoaB/Mog_dom"/>
</dbReference>
<keyword evidence="8 11" id="KW-0460">Magnesium</keyword>
<dbReference type="Pfam" id="PF00994">
    <property type="entry name" value="MoCF_biosynth"/>
    <property type="match status" value="1"/>
</dbReference>
<dbReference type="Gene3D" id="2.170.190.11">
    <property type="entry name" value="Molybdopterin biosynthesis moea protein, domain 3"/>
    <property type="match status" value="1"/>
</dbReference>
<dbReference type="GO" id="GO:0005829">
    <property type="term" value="C:cytosol"/>
    <property type="evidence" value="ECO:0007669"/>
    <property type="project" value="TreeGrafter"/>
</dbReference>
<dbReference type="Gene3D" id="2.40.340.10">
    <property type="entry name" value="MoeA, C-terminal, domain IV"/>
    <property type="match status" value="1"/>
</dbReference>
<dbReference type="SUPFAM" id="SSF63867">
    <property type="entry name" value="MoeA C-terminal domain-like"/>
    <property type="match status" value="1"/>
</dbReference>